<evidence type="ECO:0000313" key="8">
    <source>
        <dbReference type="EMBL" id="MAA12099.1"/>
    </source>
</evidence>
<sequence>MKTAFILTLAFLHATSAQTETNATEAPQSSTAVRPLTTKTRTNRTLRYGIHFDERGCMYKVLGSGHALFPVSCHAWCPDGRFYTLPNLTPCLQIADDFAERSFRSDVRQCIRGVCFHGVCASVRRRMSCHVPTVRKHCWDDYGNYYLMRR</sequence>
<dbReference type="GO" id="GO:0005576">
    <property type="term" value="C:extracellular region"/>
    <property type="evidence" value="ECO:0007669"/>
    <property type="project" value="UniProtKB-SubCell"/>
</dbReference>
<organism evidence="8">
    <name type="scientific">Rhipicephalus zambeziensis</name>
    <dbReference type="NCBI Taxonomy" id="60191"/>
    <lineage>
        <taxon>Eukaryota</taxon>
        <taxon>Metazoa</taxon>
        <taxon>Ecdysozoa</taxon>
        <taxon>Arthropoda</taxon>
        <taxon>Chelicerata</taxon>
        <taxon>Arachnida</taxon>
        <taxon>Acari</taxon>
        <taxon>Parasitiformes</taxon>
        <taxon>Ixodida</taxon>
        <taxon>Ixodoidea</taxon>
        <taxon>Ixodidae</taxon>
        <taxon>Rhipicephalinae</taxon>
        <taxon>Rhipicephalus</taxon>
        <taxon>Rhipicephalus</taxon>
    </lineage>
</organism>
<dbReference type="AlphaFoldDB" id="A0A224Y947"/>
<evidence type="ECO:0000256" key="4">
    <source>
        <dbReference type="ARBA" id="ARBA00023157"/>
    </source>
</evidence>
<comment type="subcellular location">
    <subcellularLocation>
        <location evidence="1 6">Secreted</location>
    </subcellularLocation>
</comment>
<keyword evidence="4 6" id="KW-1015">Disulfide bond</keyword>
<comment type="function">
    <text evidence="6">Salivary chemokine-binding protein which binds to host chemokines.</text>
</comment>
<name>A0A224Y947_9ACAR</name>
<dbReference type="GO" id="GO:0019957">
    <property type="term" value="F:C-C chemokine binding"/>
    <property type="evidence" value="ECO:0007669"/>
    <property type="project" value="InterPro"/>
</dbReference>
<evidence type="ECO:0000256" key="7">
    <source>
        <dbReference type="SAM" id="SignalP"/>
    </source>
</evidence>
<dbReference type="InterPro" id="IPR045797">
    <property type="entry name" value="EVA_Class_A"/>
</dbReference>
<reference evidence="8" key="1">
    <citation type="journal article" date="2017" name="Parasit. Vectors">
        <title>Sialotranscriptomics of Rhipicephalus zambeziensis reveals intricate expression profiles of secretory proteins and suggests tight temporal transcriptional regulation during blood-feeding.</title>
        <authorList>
            <person name="de Castro M.H."/>
            <person name="de Klerk D."/>
            <person name="Pienaar R."/>
            <person name="Rees D.J.G."/>
            <person name="Mans B.J."/>
        </authorList>
    </citation>
    <scope>NUCLEOTIDE SEQUENCE</scope>
    <source>
        <tissue evidence="8">Salivary glands</tissue>
    </source>
</reference>
<evidence type="ECO:0000256" key="1">
    <source>
        <dbReference type="ARBA" id="ARBA00004613"/>
    </source>
</evidence>
<dbReference type="Gene3D" id="2.30.130.100">
    <property type="match status" value="1"/>
</dbReference>
<keyword evidence="3 6" id="KW-0732">Signal</keyword>
<evidence type="ECO:0000256" key="5">
    <source>
        <dbReference type="ARBA" id="ARBA00023180"/>
    </source>
</evidence>
<dbReference type="EMBL" id="GFPF01000953">
    <property type="protein sequence ID" value="MAA12099.1"/>
    <property type="molecule type" value="Transcribed_RNA"/>
</dbReference>
<evidence type="ECO:0000256" key="3">
    <source>
        <dbReference type="ARBA" id="ARBA00022729"/>
    </source>
</evidence>
<evidence type="ECO:0000256" key="6">
    <source>
        <dbReference type="RuleBase" id="RU369006"/>
    </source>
</evidence>
<feature type="signal peptide" evidence="7">
    <location>
        <begin position="1"/>
        <end position="17"/>
    </location>
</feature>
<keyword evidence="5 6" id="KW-0325">Glycoprotein</keyword>
<proteinExistence type="predicted"/>
<feature type="chain" id="PRO_5012126687" description="Evasin" evidence="7">
    <location>
        <begin position="18"/>
        <end position="150"/>
    </location>
</feature>
<protein>
    <recommendedName>
        <fullName evidence="6">Evasin</fullName>
    </recommendedName>
</protein>
<evidence type="ECO:0000256" key="2">
    <source>
        <dbReference type="ARBA" id="ARBA00022525"/>
    </source>
</evidence>
<dbReference type="Pfam" id="PF19429">
    <property type="entry name" value="EVA_Class_A"/>
    <property type="match status" value="1"/>
</dbReference>
<accession>A0A224Y947</accession>
<keyword evidence="2 6" id="KW-0964">Secreted</keyword>